<feature type="region of interest" description="Disordered" evidence="1">
    <location>
        <begin position="134"/>
        <end position="165"/>
    </location>
</feature>
<feature type="transmembrane region" description="Helical" evidence="2">
    <location>
        <begin position="172"/>
        <end position="192"/>
    </location>
</feature>
<evidence type="ECO:0000313" key="5">
    <source>
        <dbReference type="Proteomes" id="UP000184301"/>
    </source>
</evidence>
<keyword evidence="3" id="KW-0732">Signal</keyword>
<proteinExistence type="predicted"/>
<evidence type="ECO:0000256" key="1">
    <source>
        <dbReference type="SAM" id="MobiDB-lite"/>
    </source>
</evidence>
<feature type="compositionally biased region" description="Polar residues" evidence="1">
    <location>
        <begin position="134"/>
        <end position="146"/>
    </location>
</feature>
<name>A0A1M6W0B5_9FIRM</name>
<protein>
    <submittedName>
        <fullName evidence="4">Uncharacterized protein</fullName>
    </submittedName>
</protein>
<dbReference type="OrthoDB" id="2088317at2"/>
<evidence type="ECO:0000313" key="4">
    <source>
        <dbReference type="EMBL" id="SHK87134.1"/>
    </source>
</evidence>
<dbReference type="EMBL" id="FQZY01000100">
    <property type="protein sequence ID" value="SHK87134.1"/>
    <property type="molecule type" value="Genomic_DNA"/>
</dbReference>
<dbReference type="Proteomes" id="UP000184301">
    <property type="component" value="Unassembled WGS sequence"/>
</dbReference>
<dbReference type="RefSeq" id="WP_073113159.1">
    <property type="nucleotide sequence ID" value="NZ_FQZY01000100.1"/>
</dbReference>
<evidence type="ECO:0000256" key="3">
    <source>
        <dbReference type="SAM" id="SignalP"/>
    </source>
</evidence>
<keyword evidence="2" id="KW-0812">Transmembrane</keyword>
<accession>A0A1M6W0B5</accession>
<feature type="signal peptide" evidence="3">
    <location>
        <begin position="1"/>
        <end position="25"/>
    </location>
</feature>
<evidence type="ECO:0000256" key="2">
    <source>
        <dbReference type="SAM" id="Phobius"/>
    </source>
</evidence>
<gene>
    <name evidence="4" type="ORF">SAMN02745243_03902</name>
</gene>
<dbReference type="AlphaFoldDB" id="A0A1M6W0B5"/>
<keyword evidence="2" id="KW-0472">Membrane</keyword>
<keyword evidence="5" id="KW-1185">Reference proteome</keyword>
<reference evidence="4 5" key="1">
    <citation type="submission" date="2016-11" db="EMBL/GenBank/DDBJ databases">
        <authorList>
            <person name="Jaros S."/>
            <person name="Januszkiewicz K."/>
            <person name="Wedrychowicz H."/>
        </authorList>
    </citation>
    <scope>NUCLEOTIDE SEQUENCE [LARGE SCALE GENOMIC DNA]</scope>
    <source>
        <strain evidence="4 5">DSM 15480</strain>
    </source>
</reference>
<feature type="chain" id="PRO_5012793866" evidence="3">
    <location>
        <begin position="26"/>
        <end position="208"/>
    </location>
</feature>
<sequence length="208" mass="23671">MGKKKQLLIPVCILFLLCIPSQVRADYFENHVDRGDYCMQAKDIRITDAQRKNWMHAGTLQEKLLELSGVFVNQFHPSDSTQYWTEYDGSIEVDMQALEGLQMQDGNPSKTVPVVFYIEGNEDVSITIHVEVTASEQQSTNSTGESDVSENIPRKNKEQNGTSGTDRTRTGFWLFITIVSVMGYGYSLHSDFKVLRKYKRLKESEGTQ</sequence>
<organism evidence="4 5">
    <name type="scientific">Hespellia stercorisuis DSM 15480</name>
    <dbReference type="NCBI Taxonomy" id="1121950"/>
    <lineage>
        <taxon>Bacteria</taxon>
        <taxon>Bacillati</taxon>
        <taxon>Bacillota</taxon>
        <taxon>Clostridia</taxon>
        <taxon>Lachnospirales</taxon>
        <taxon>Lachnospiraceae</taxon>
        <taxon>Hespellia</taxon>
    </lineage>
</organism>
<keyword evidence="2" id="KW-1133">Transmembrane helix</keyword>
<dbReference type="STRING" id="1121950.SAMN02745243_03902"/>